<comment type="caution">
    <text evidence="1">The sequence shown here is derived from an EMBL/GenBank/DDBJ whole genome shotgun (WGS) entry which is preliminary data.</text>
</comment>
<reference evidence="1 2" key="1">
    <citation type="journal article" date="2024" name="J Genomics">
        <title>Draft genome sequencing and assembly of Favolaschia claudopus CIRM-BRFM 2984 isolated from oak limbs.</title>
        <authorList>
            <person name="Navarro D."/>
            <person name="Drula E."/>
            <person name="Chaduli D."/>
            <person name="Cazenave R."/>
            <person name="Ahrendt S."/>
            <person name="Wang J."/>
            <person name="Lipzen A."/>
            <person name="Daum C."/>
            <person name="Barry K."/>
            <person name="Grigoriev I.V."/>
            <person name="Favel A."/>
            <person name="Rosso M.N."/>
            <person name="Martin F."/>
        </authorList>
    </citation>
    <scope>NUCLEOTIDE SEQUENCE [LARGE SCALE GENOMIC DNA]</scope>
    <source>
        <strain evidence="1 2">CIRM-BRFM 2984</strain>
    </source>
</reference>
<sequence>MSWAPAFVERHTSLKVVKFFDRNTLWSHDWAKLWPLSALDVADRQELIGGVNLVAFSISPTKPGASLEDWQVVHVEMELTKATGVRAVPFVAVLAHRVSSLTLRMGPMASFTMHFSDLVSSLCRFPSLRKLELDHLYSSLLKEEIPCVLPSQDTAAQFSGCVDAHAALRTLSALISKCAPSLLLIHVTDGDYDIHKRYGTYSWSLDVTYKVTSNREIDFDGIPRFAMTGLFCPPDEIASRLCITARNTRYHPPFRTICARP</sequence>
<accession>A0AAW0BUE4</accession>
<name>A0AAW0BUE4_9AGAR</name>
<organism evidence="1 2">
    <name type="scientific">Favolaschia claudopus</name>
    <dbReference type="NCBI Taxonomy" id="2862362"/>
    <lineage>
        <taxon>Eukaryota</taxon>
        <taxon>Fungi</taxon>
        <taxon>Dikarya</taxon>
        <taxon>Basidiomycota</taxon>
        <taxon>Agaricomycotina</taxon>
        <taxon>Agaricomycetes</taxon>
        <taxon>Agaricomycetidae</taxon>
        <taxon>Agaricales</taxon>
        <taxon>Marasmiineae</taxon>
        <taxon>Mycenaceae</taxon>
        <taxon>Favolaschia</taxon>
    </lineage>
</organism>
<dbReference type="Proteomes" id="UP001362999">
    <property type="component" value="Unassembled WGS sequence"/>
</dbReference>
<dbReference type="AlphaFoldDB" id="A0AAW0BUE4"/>
<evidence type="ECO:0000313" key="2">
    <source>
        <dbReference type="Proteomes" id="UP001362999"/>
    </source>
</evidence>
<keyword evidence="2" id="KW-1185">Reference proteome</keyword>
<proteinExistence type="predicted"/>
<protein>
    <submittedName>
        <fullName evidence="1">Uncharacterized protein</fullName>
    </submittedName>
</protein>
<evidence type="ECO:0000313" key="1">
    <source>
        <dbReference type="EMBL" id="KAK7030553.1"/>
    </source>
</evidence>
<gene>
    <name evidence="1" type="ORF">R3P38DRAFT_853260</name>
</gene>
<dbReference type="EMBL" id="JAWWNJ010000025">
    <property type="protein sequence ID" value="KAK7030553.1"/>
    <property type="molecule type" value="Genomic_DNA"/>
</dbReference>